<evidence type="ECO:0000313" key="5">
    <source>
        <dbReference type="EMBL" id="CAI0645355.1"/>
    </source>
</evidence>
<dbReference type="PANTHER" id="PTHR24123:SF33">
    <property type="entry name" value="PROTEIN HOS4"/>
    <property type="match status" value="1"/>
</dbReference>
<dbReference type="PANTHER" id="PTHR24123">
    <property type="entry name" value="ANKYRIN REPEAT-CONTAINING"/>
    <property type="match status" value="1"/>
</dbReference>
<evidence type="ECO:0000256" key="1">
    <source>
        <dbReference type="ARBA" id="ARBA00022737"/>
    </source>
</evidence>
<reference evidence="5" key="1">
    <citation type="submission" date="2022-08" db="EMBL/GenBank/DDBJ databases">
        <authorList>
            <person name="Giroux E."/>
            <person name="Giroux E."/>
        </authorList>
    </citation>
    <scope>NUCLEOTIDE SEQUENCE</scope>
    <source>
        <strain evidence="5">H1091258</strain>
    </source>
</reference>
<dbReference type="SUPFAM" id="SSF48403">
    <property type="entry name" value="Ankyrin repeat"/>
    <property type="match status" value="1"/>
</dbReference>
<keyword evidence="2 3" id="KW-0040">ANK repeat</keyword>
<dbReference type="PROSITE" id="PS50088">
    <property type="entry name" value="ANK_REPEAT"/>
    <property type="match status" value="3"/>
</dbReference>
<dbReference type="InterPro" id="IPR051165">
    <property type="entry name" value="Multifunctional_ANK_Repeat"/>
</dbReference>
<keyword evidence="6" id="KW-1185">Reference proteome</keyword>
<proteinExistence type="predicted"/>
<organism evidence="5 6">
    <name type="scientific">Colletotrichum noveboracense</name>
    <dbReference type="NCBI Taxonomy" id="2664923"/>
    <lineage>
        <taxon>Eukaryota</taxon>
        <taxon>Fungi</taxon>
        <taxon>Dikarya</taxon>
        <taxon>Ascomycota</taxon>
        <taxon>Pezizomycotina</taxon>
        <taxon>Sordariomycetes</taxon>
        <taxon>Hypocreomycetidae</taxon>
        <taxon>Glomerellales</taxon>
        <taxon>Glomerellaceae</taxon>
        <taxon>Colletotrichum</taxon>
        <taxon>Colletotrichum gloeosporioides species complex</taxon>
    </lineage>
</organism>
<evidence type="ECO:0000256" key="3">
    <source>
        <dbReference type="PROSITE-ProRule" id="PRU00023"/>
    </source>
</evidence>
<dbReference type="Proteomes" id="UP001152533">
    <property type="component" value="Unassembled WGS sequence"/>
</dbReference>
<feature type="region of interest" description="Disordered" evidence="4">
    <location>
        <begin position="381"/>
        <end position="401"/>
    </location>
</feature>
<evidence type="ECO:0008006" key="7">
    <source>
        <dbReference type="Google" id="ProtNLM"/>
    </source>
</evidence>
<dbReference type="InterPro" id="IPR002110">
    <property type="entry name" value="Ankyrin_rpt"/>
</dbReference>
<feature type="repeat" description="ANK" evidence="3">
    <location>
        <begin position="290"/>
        <end position="322"/>
    </location>
</feature>
<gene>
    <name evidence="5" type="ORF">CGXH109_LOCUS44533</name>
</gene>
<accession>A0A9W4RPT8</accession>
<evidence type="ECO:0000313" key="6">
    <source>
        <dbReference type="Proteomes" id="UP001152533"/>
    </source>
</evidence>
<evidence type="ECO:0000256" key="4">
    <source>
        <dbReference type="SAM" id="MobiDB-lite"/>
    </source>
</evidence>
<dbReference type="Gene3D" id="1.25.40.20">
    <property type="entry name" value="Ankyrin repeat-containing domain"/>
    <property type="match status" value="2"/>
</dbReference>
<protein>
    <recommendedName>
        <fullName evidence="7">Ankyrin repeat protein</fullName>
    </recommendedName>
</protein>
<comment type="caution">
    <text evidence="5">The sequence shown here is derived from an EMBL/GenBank/DDBJ whole genome shotgun (WGS) entry which is preliminary data.</text>
</comment>
<dbReference type="InterPro" id="IPR036770">
    <property type="entry name" value="Ankyrin_rpt-contain_sf"/>
</dbReference>
<dbReference type="AlphaFoldDB" id="A0A9W4RPT8"/>
<feature type="repeat" description="ANK" evidence="3">
    <location>
        <begin position="254"/>
        <end position="286"/>
    </location>
</feature>
<dbReference type="SMART" id="SM00248">
    <property type="entry name" value="ANK"/>
    <property type="match status" value="5"/>
</dbReference>
<dbReference type="PROSITE" id="PS50297">
    <property type="entry name" value="ANK_REP_REGION"/>
    <property type="match status" value="3"/>
</dbReference>
<dbReference type="Pfam" id="PF12796">
    <property type="entry name" value="Ank_2"/>
    <property type="match status" value="2"/>
</dbReference>
<feature type="repeat" description="ANK" evidence="3">
    <location>
        <begin position="93"/>
        <end position="125"/>
    </location>
</feature>
<evidence type="ECO:0000256" key="2">
    <source>
        <dbReference type="ARBA" id="ARBA00023043"/>
    </source>
</evidence>
<name>A0A9W4RPT8_9PEZI</name>
<keyword evidence="1" id="KW-0677">Repeat</keyword>
<dbReference type="EMBL" id="CAMGZC010000235">
    <property type="protein sequence ID" value="CAI0645355.1"/>
    <property type="molecule type" value="Genomic_DNA"/>
</dbReference>
<sequence length="540" mass="58644">MSQTARTPVTEGVIEFFRSSFSDSSSAAKAQLLITAIKTNSRFVDDLIAELGHCINSCGYYPETPMTVAVNKGDIRLCEHLLQLGAALEPDHEAPTPLQWAASFSDVSIVQKLLDRGADVNFCHPGPTILRAAFEDVTSMRLSYAYVFDEKLRRDLIGSLGRTALQAALLGGNTTNAFFLLAAGAEVVGGELVMAIWNHQFEIIEGLLEKGASLTDECTIFGADTVIEAAILSGNANLLIEYGADINEPPYAPLGSTSLQIAASCGFFGIARRLLELGADPNASGAESPRSRTAIETAAENGRLDIVQLLLNSGTETSGRGRRQFVRSVALAERRGHHAIVRLLKSHAGWTEADEDLLGQKDVAPVDPLQEEDVPDYVRGYYGDESDEEGTASSVTSEEDQLLDKVESNAEVCQPSDGFDLNLEEHKSDSGEVSRALRGESLSIDVDTSETWLASEGTCCRLLELPEELDEPSDTLLSTFDSVSNLSDAYEALSEEIDLEFLPSSMSYQIREELEDYGCLEEPGEDLWASEYNRFVTELA</sequence>